<protein>
    <submittedName>
        <fullName evidence="2">Lactoylglutathione lyase</fullName>
    </submittedName>
</protein>
<gene>
    <name evidence="2" type="ORF">PTD2_20792</name>
</gene>
<accession>A4CA84</accession>
<dbReference type="AlphaFoldDB" id="A4CA84"/>
<dbReference type="STRING" id="87626.PTD2_20792"/>
<evidence type="ECO:0000259" key="1">
    <source>
        <dbReference type="PROSITE" id="PS51819"/>
    </source>
</evidence>
<keyword evidence="3" id="KW-1185">Reference proteome</keyword>
<reference evidence="2 3" key="1">
    <citation type="submission" date="2006-02" db="EMBL/GenBank/DDBJ databases">
        <authorList>
            <person name="Moran M.A."/>
            <person name="Kjelleberg S."/>
            <person name="Egan S."/>
            <person name="Saunders N."/>
            <person name="Thomas T."/>
            <person name="Ferriera S."/>
            <person name="Johnson J."/>
            <person name="Kravitz S."/>
            <person name="Halpern A."/>
            <person name="Remington K."/>
            <person name="Beeson K."/>
            <person name="Tran B."/>
            <person name="Rogers Y.-H."/>
            <person name="Friedman R."/>
            <person name="Venter J.C."/>
        </authorList>
    </citation>
    <scope>NUCLEOTIDE SEQUENCE [LARGE SCALE GENOMIC DNA]</scope>
    <source>
        <strain evidence="2 3">D2</strain>
    </source>
</reference>
<dbReference type="PANTHER" id="PTHR21366">
    <property type="entry name" value="GLYOXALASE FAMILY PROTEIN"/>
    <property type="match status" value="1"/>
</dbReference>
<dbReference type="InterPro" id="IPR029068">
    <property type="entry name" value="Glyas_Bleomycin-R_OHBP_Dase"/>
</dbReference>
<keyword evidence="2" id="KW-0456">Lyase</keyword>
<feature type="domain" description="VOC" evidence="1">
    <location>
        <begin position="6"/>
        <end position="132"/>
    </location>
</feature>
<dbReference type="EMBL" id="AAOH01000004">
    <property type="protein sequence ID" value="EAR28292.1"/>
    <property type="molecule type" value="Genomic_DNA"/>
</dbReference>
<dbReference type="Proteomes" id="UP000006201">
    <property type="component" value="Unassembled WGS sequence"/>
</dbReference>
<dbReference type="PROSITE" id="PS51819">
    <property type="entry name" value="VOC"/>
    <property type="match status" value="1"/>
</dbReference>
<dbReference type="Pfam" id="PF00903">
    <property type="entry name" value="Glyoxalase"/>
    <property type="match status" value="1"/>
</dbReference>
<dbReference type="HOGENOM" id="CLU_046006_4_0_6"/>
<evidence type="ECO:0000313" key="3">
    <source>
        <dbReference type="Proteomes" id="UP000006201"/>
    </source>
</evidence>
<proteinExistence type="predicted"/>
<comment type="caution">
    <text evidence="2">The sequence shown here is derived from an EMBL/GenBank/DDBJ whole genome shotgun (WGS) entry which is preliminary data.</text>
</comment>
<dbReference type="InterPro" id="IPR050383">
    <property type="entry name" value="GlyoxalaseI/FosfomycinResist"/>
</dbReference>
<dbReference type="GO" id="GO:0016829">
    <property type="term" value="F:lyase activity"/>
    <property type="evidence" value="ECO:0007669"/>
    <property type="project" value="UniProtKB-KW"/>
</dbReference>
<evidence type="ECO:0000313" key="2">
    <source>
        <dbReference type="EMBL" id="EAR28292.1"/>
    </source>
</evidence>
<dbReference type="RefSeq" id="WP_009840123.1">
    <property type="nucleotide sequence ID" value="NZ_CH959301.1"/>
</dbReference>
<name>A4CA84_9GAMM</name>
<dbReference type="InterPro" id="IPR037523">
    <property type="entry name" value="VOC_core"/>
</dbReference>
<organism evidence="2 3">
    <name type="scientific">Pseudoalteromonas tunicata D2</name>
    <dbReference type="NCBI Taxonomy" id="87626"/>
    <lineage>
        <taxon>Bacteria</taxon>
        <taxon>Pseudomonadati</taxon>
        <taxon>Pseudomonadota</taxon>
        <taxon>Gammaproteobacteria</taxon>
        <taxon>Alteromonadales</taxon>
        <taxon>Pseudoalteromonadaceae</taxon>
        <taxon>Pseudoalteromonas</taxon>
    </lineage>
</organism>
<dbReference type="InterPro" id="IPR004360">
    <property type="entry name" value="Glyas_Fos-R_dOase_dom"/>
</dbReference>
<dbReference type="Gene3D" id="3.10.180.10">
    <property type="entry name" value="2,3-Dihydroxybiphenyl 1,2-Dioxygenase, domain 1"/>
    <property type="match status" value="1"/>
</dbReference>
<dbReference type="eggNOG" id="COG0346">
    <property type="taxonomic scope" value="Bacteria"/>
</dbReference>
<dbReference type="OrthoDB" id="9812656at2"/>
<sequence length="142" mass="15616">MLHILGIDHIVLRTTQLTNMVAFYTKVLGCQIERALPELGLTQLRAGSALIDLVQVDKPLGQQGGGAPTKTGNHLDHFCLILKSVSQDDIRTHLTAHNIEVGDFTQRYGAQGYGESIYIHDPQGNTIELRCEQAFNPIKPKG</sequence>
<dbReference type="PANTHER" id="PTHR21366:SF14">
    <property type="entry name" value="GLYOXALASE DOMAIN-CONTAINING PROTEIN 5"/>
    <property type="match status" value="1"/>
</dbReference>
<dbReference type="SUPFAM" id="SSF54593">
    <property type="entry name" value="Glyoxalase/Bleomycin resistance protein/Dihydroxybiphenyl dioxygenase"/>
    <property type="match status" value="1"/>
</dbReference>